<keyword evidence="3" id="KW-0804">Transcription</keyword>
<dbReference type="Gene3D" id="1.10.10.60">
    <property type="entry name" value="Homeodomain-like"/>
    <property type="match status" value="1"/>
</dbReference>
<keyword evidence="6" id="KW-1185">Reference proteome</keyword>
<accession>A0ABY8F774</accession>
<reference evidence="5 6" key="1">
    <citation type="submission" date="2023-03" db="EMBL/GenBank/DDBJ databases">
        <title>Roseibium porphyridii sp. nov. and Roseibium rhodosorbium sp. nov. isolated from marine algae, Porphyridium cruentum and Rhodosorus marinus, respectively.</title>
        <authorList>
            <person name="Lee M.W."/>
            <person name="Choi B.J."/>
            <person name="Lee J.K."/>
            <person name="Choi D.G."/>
            <person name="Baek J.H."/>
            <person name="Bayburt H."/>
            <person name="Kim J.M."/>
            <person name="Han D.M."/>
            <person name="Kim K.H."/>
            <person name="Jeon C.O."/>
        </authorList>
    </citation>
    <scope>NUCLEOTIDE SEQUENCE [LARGE SCALE GENOMIC DNA]</scope>
    <source>
        <strain evidence="5 6">KMA01</strain>
    </source>
</reference>
<dbReference type="InterPro" id="IPR009057">
    <property type="entry name" value="Homeodomain-like_sf"/>
</dbReference>
<sequence length="338" mass="37142">MTTVSNGTVMTVVASALSRALTISEVQDAAGISCNILMNPIARPPEDVTPRIMLLLGERFPNEPITLDIARAAPFSFFGGLAEGARFADDLRTAIKLLTKNCSVISDQLELAFQENSSEAKIVSSHPMNHIDNGRSAEIGSASIARLFSEFLGLSDCFKRITFSHEPNCDVQHYVDYFGVPVDFNASEISLILKPEKLDEPIKQANVELFNYVQTHLSGVKKQIEAAKEPKELKALRNAAAENARAGLFSAVSVAAAANMSVRTAQRIAAENGTTVQGLIDKIREHRAMELLRDNRNDIGSIAFLLGYSDERAFRRAFQRWTGQTPSDFRKQLNKAIE</sequence>
<dbReference type="Pfam" id="PF12625">
    <property type="entry name" value="Arabinose_bd"/>
    <property type="match status" value="1"/>
</dbReference>
<keyword evidence="1" id="KW-0805">Transcription regulation</keyword>
<dbReference type="PANTHER" id="PTHR47894">
    <property type="entry name" value="HTH-TYPE TRANSCRIPTIONAL REGULATOR GADX"/>
    <property type="match status" value="1"/>
</dbReference>
<keyword evidence="2" id="KW-0238">DNA-binding</keyword>
<name>A0ABY8F774_9HYPH</name>
<dbReference type="SUPFAM" id="SSF46689">
    <property type="entry name" value="Homeodomain-like"/>
    <property type="match status" value="1"/>
</dbReference>
<evidence type="ECO:0000259" key="4">
    <source>
        <dbReference type="PROSITE" id="PS01124"/>
    </source>
</evidence>
<protein>
    <submittedName>
        <fullName evidence="5">Helix-turn-helix domain-containing protein</fullName>
    </submittedName>
</protein>
<dbReference type="Proteomes" id="UP001209803">
    <property type="component" value="Chromosome"/>
</dbReference>
<evidence type="ECO:0000256" key="3">
    <source>
        <dbReference type="ARBA" id="ARBA00023163"/>
    </source>
</evidence>
<dbReference type="EMBL" id="CP120863">
    <property type="protein sequence ID" value="WFE91086.1"/>
    <property type="molecule type" value="Genomic_DNA"/>
</dbReference>
<gene>
    <name evidence="5" type="ORF">K1718_06955</name>
</gene>
<evidence type="ECO:0000313" key="6">
    <source>
        <dbReference type="Proteomes" id="UP001209803"/>
    </source>
</evidence>
<dbReference type="InterPro" id="IPR018060">
    <property type="entry name" value="HTH_AraC"/>
</dbReference>
<organism evidence="5 6">
    <name type="scientific">Roseibium porphyridii</name>
    <dbReference type="NCBI Taxonomy" id="2866279"/>
    <lineage>
        <taxon>Bacteria</taxon>
        <taxon>Pseudomonadati</taxon>
        <taxon>Pseudomonadota</taxon>
        <taxon>Alphaproteobacteria</taxon>
        <taxon>Hyphomicrobiales</taxon>
        <taxon>Stappiaceae</taxon>
        <taxon>Roseibium</taxon>
    </lineage>
</organism>
<feature type="domain" description="HTH araC/xylS-type" evidence="4">
    <location>
        <begin position="234"/>
        <end position="332"/>
    </location>
</feature>
<dbReference type="RefSeq" id="WP_265683301.1">
    <property type="nucleotide sequence ID" value="NZ_CP120863.1"/>
</dbReference>
<dbReference type="PANTHER" id="PTHR47894:SF1">
    <property type="entry name" value="HTH-TYPE TRANSCRIPTIONAL REGULATOR VQSM"/>
    <property type="match status" value="1"/>
</dbReference>
<dbReference type="Pfam" id="PF12833">
    <property type="entry name" value="HTH_18"/>
    <property type="match status" value="1"/>
</dbReference>
<evidence type="ECO:0000313" key="5">
    <source>
        <dbReference type="EMBL" id="WFE91086.1"/>
    </source>
</evidence>
<dbReference type="SMART" id="SM00342">
    <property type="entry name" value="HTH_ARAC"/>
    <property type="match status" value="1"/>
</dbReference>
<dbReference type="InterPro" id="IPR032687">
    <property type="entry name" value="AraC-type_N"/>
</dbReference>
<evidence type="ECO:0000256" key="2">
    <source>
        <dbReference type="ARBA" id="ARBA00023125"/>
    </source>
</evidence>
<proteinExistence type="predicted"/>
<dbReference type="PROSITE" id="PS01124">
    <property type="entry name" value="HTH_ARAC_FAMILY_2"/>
    <property type="match status" value="1"/>
</dbReference>
<evidence type="ECO:0000256" key="1">
    <source>
        <dbReference type="ARBA" id="ARBA00023015"/>
    </source>
</evidence>